<comment type="caution">
    <text evidence="1">The sequence shown here is derived from an EMBL/GenBank/DDBJ whole genome shotgun (WGS) entry which is preliminary data.</text>
</comment>
<evidence type="ECO:0000313" key="1">
    <source>
        <dbReference type="EMBL" id="KAJ1679833.1"/>
    </source>
</evidence>
<reference evidence="1" key="1">
    <citation type="submission" date="2022-06" db="EMBL/GenBank/DDBJ databases">
        <title>Phylogenomic reconstructions and comparative analyses of Kickxellomycotina fungi.</title>
        <authorList>
            <person name="Reynolds N.K."/>
            <person name="Stajich J.E."/>
            <person name="Barry K."/>
            <person name="Grigoriev I.V."/>
            <person name="Crous P."/>
            <person name="Smith M.E."/>
        </authorList>
    </citation>
    <scope>NUCLEOTIDE SEQUENCE</scope>
    <source>
        <strain evidence="1">RSA 2271</strain>
    </source>
</reference>
<evidence type="ECO:0000313" key="2">
    <source>
        <dbReference type="Proteomes" id="UP001145114"/>
    </source>
</evidence>
<organism evidence="1 2">
    <name type="scientific">Spiromyces aspiralis</name>
    <dbReference type="NCBI Taxonomy" id="68401"/>
    <lineage>
        <taxon>Eukaryota</taxon>
        <taxon>Fungi</taxon>
        <taxon>Fungi incertae sedis</taxon>
        <taxon>Zoopagomycota</taxon>
        <taxon>Kickxellomycotina</taxon>
        <taxon>Kickxellomycetes</taxon>
        <taxon>Kickxellales</taxon>
        <taxon>Kickxellaceae</taxon>
        <taxon>Spiromyces</taxon>
    </lineage>
</organism>
<gene>
    <name evidence="1" type="ORF">EV182_001239</name>
</gene>
<sequence length="115" mass="13130">MMVFVSNNDLPLNSLDKYHDCTFEDYERLVREIKAQPVGTPLPDPLPVAYFWLSQEFGYVQSQTLEVGRGCAYVYLKLLRSDSPFGNRDGNVISLRYIHLEGYYGPQSFPTVSLA</sequence>
<dbReference type="EMBL" id="JAMZIH010000157">
    <property type="protein sequence ID" value="KAJ1679833.1"/>
    <property type="molecule type" value="Genomic_DNA"/>
</dbReference>
<proteinExistence type="predicted"/>
<name>A0ACC1HVR2_9FUNG</name>
<accession>A0ACC1HVR2</accession>
<protein>
    <submittedName>
        <fullName evidence="1">Uncharacterized protein</fullName>
    </submittedName>
</protein>
<keyword evidence="2" id="KW-1185">Reference proteome</keyword>
<dbReference type="Proteomes" id="UP001145114">
    <property type="component" value="Unassembled WGS sequence"/>
</dbReference>